<dbReference type="EMBL" id="QEIN01000234">
    <property type="protein sequence ID" value="RCV51986.1"/>
    <property type="molecule type" value="Genomic_DNA"/>
</dbReference>
<feature type="compositionally biased region" description="Gly residues" evidence="1">
    <location>
        <begin position="352"/>
        <end position="369"/>
    </location>
</feature>
<feature type="non-terminal residue" evidence="3">
    <location>
        <position position="1"/>
    </location>
</feature>
<feature type="compositionally biased region" description="Basic and acidic residues" evidence="1">
    <location>
        <begin position="3503"/>
        <end position="3516"/>
    </location>
</feature>
<feature type="compositionally biased region" description="Basic and acidic residues" evidence="1">
    <location>
        <begin position="1539"/>
        <end position="1579"/>
    </location>
</feature>
<dbReference type="PANTHER" id="PTHR34491">
    <property type="entry name" value="A-TYPE INCLUSION PROTEIN, PUTATIVE-RELATED"/>
    <property type="match status" value="1"/>
</dbReference>
<dbReference type="Gene3D" id="1.20.120.330">
    <property type="entry name" value="Nucleotidyltransferases domain 2"/>
    <property type="match status" value="1"/>
</dbReference>
<feature type="region of interest" description="Disordered" evidence="1">
    <location>
        <begin position="2596"/>
        <end position="2627"/>
    </location>
</feature>
<feature type="domain" description="ADP ribosyltransferase" evidence="2">
    <location>
        <begin position="137"/>
        <end position="288"/>
    </location>
</feature>
<dbReference type="Gene3D" id="3.90.176.10">
    <property type="entry name" value="Toxin ADP-ribosyltransferase, Chain A, domain 1"/>
    <property type="match status" value="1"/>
</dbReference>
<dbReference type="InterPro" id="IPR003540">
    <property type="entry name" value="ADP-ribosyltransferase"/>
</dbReference>
<feature type="region of interest" description="Disordered" evidence="1">
    <location>
        <begin position="1222"/>
        <end position="1298"/>
    </location>
</feature>
<accession>A0A368T3I6</accession>
<dbReference type="Pfam" id="PF03496">
    <property type="entry name" value="ADPrib_exo_Tox"/>
    <property type="match status" value="1"/>
</dbReference>
<proteinExistence type="predicted"/>
<feature type="compositionally biased region" description="Low complexity" evidence="1">
    <location>
        <begin position="3089"/>
        <end position="3107"/>
    </location>
</feature>
<feature type="compositionally biased region" description="Acidic residues" evidence="1">
    <location>
        <begin position="497"/>
        <end position="526"/>
    </location>
</feature>
<feature type="region of interest" description="Disordered" evidence="1">
    <location>
        <begin position="1748"/>
        <end position="1800"/>
    </location>
</feature>
<feature type="compositionally biased region" description="Basic and acidic residues" evidence="1">
    <location>
        <begin position="1652"/>
        <end position="1663"/>
    </location>
</feature>
<feature type="compositionally biased region" description="Basic and acidic residues" evidence="1">
    <location>
        <begin position="450"/>
        <end position="478"/>
    </location>
</feature>
<feature type="compositionally biased region" description="Low complexity" evidence="1">
    <location>
        <begin position="1222"/>
        <end position="1236"/>
    </location>
</feature>
<sequence length="3991" mass="434793">SEMDRARTELDHAQRDLAQARDRFTRAGGTFNDDGTPIRPAPETPAIAGPDTGGRPGGEAAARRPASSTTDAAPGNGRLSFDPLADAQLLEWQDAPVVDIHLAVPSTGPGGMRAGRPPFTEEEGRRWLDRRFPVPPLTDDQRGYLRYYRSFGSTTINQGLGQNPEKLTPSMLTAIGNIDAVMDQSALPESVVLFHGANADLASRMGASVNDTASMQNLVGTVHTEAGYMSTSVVPHPDYTSRRIYVMFRGPAGYPALNAEKAVRNGQDEMEVLTKRAPTFIVHAVTQRPDPYGMKSWFIEAEFVPDGWERPPGWAPSPYGAQMDIDGRLLLPANGNGPRVNMALTEPASNGRSGGVSPGPEGSGRGPGGRTVDEARADVARAQAEVVRFETDLETTRTTFALADDDPSYLGGKVEAAQRRVTAAEAEIDLAQARIDDSRDGDTSPQIARSEMDRARTELDRAQSDLDQARDNLTERQRPATSLVEDPLSRRTTPAAEDSDDSDSDVDMASDSDDAMDVEPSDDPFDNADLSPLLDGLDDLDRDDAAEMLRIYYDHHVNGTSLDSVFHSDADMEEQYLNYTRYWRETGALLEALNNLGDEGVAPPRGGWDSIVDPARRTAVLPEQTAERFGSRPGQTRDFAVPTDNGAVLPARIIQREELLGSTHPRFEWNRIPRTTPDGRDTVEAVVRLERVQAFAGPRPDVLVRAENELVRTMEAQINNGRTVTHRDGTTEQIPYTLRNGAELRLRVELVDRGQADRYTLHGHLGWGRPFRAGTGPQPNHATAVPDVLSWFGLTESAESQAARLGTQDAPPARVTAASLSRISALTAESTSAPAPVYEGLVPREHWKDAREHVPVTTIGSPNDSSGVAPQRGAEAKYTAVPARLAAAGDPDGRTVPGAPDGAPELVLPPRLHRYNVLGHFEVRRVPIPEQFREPGGPTHVREFTTRIRFDSNGIDPDVIARRMRAYQTTLDAALNYQHRLPNDDGSPGDQLHVTVENADDPDVTGPVHRRVTWVPTVDGEIPRSNASRWAVDADPISLVHETLHMFGLVDEYHQSDTPGVFRTRPDLSRVDTAPANIMSWSNHAFARLREHHLDELAAISRPALDRGNGGPTPYETPVRIADLTEEAGARIGTPLQRSAPDILDTTEQALDFLAAYLDHQRGDSVEQVTDNLGHYTHTADDGSTRPSTSAEKWQMLEEAWDAWRADGALDRALAELAALNAPSAPTSSEPAAPRSTDASQLSAASRMDTSDGEDPLSRRIAPAAEESDSSESDVDMDSDSDDASQDSDASTVIAGSDGLTREEARTFLRAYYDHHVRGRSLDAVFQNDPDTEEEFRDVTTYWRESGALLDALYDLGAETMAAKFGNSPGQSQDLSVTTDDGTVLPARITQRRPHPGVDAPPRFEWNRITRDGRDLVEVVVRLDRGRPPAGADPRTVAQAEQRLVADLESQVNDGRLVPRNDGTQERIPYTLRDGSELRLKVKLVTPGQAPDPFVLHGHLRWGAPVATPGQAPPDHSVAGPDILAWFGLTESTESQAVRAHDRARRVENRAAEDEGRAVDAEAHAKRGTQDPTNDRDWRDARNLQAESATLREQAHNLRMEAKALGAQNDRAGVQAKFAEARRKLAEALDKLTSARVKQPTPPSPAPGTRPSADDHARQAEAEVMRAQDSVIRAAARAVDATETAIRALDPAQRASVRNVYPPRVTAAALSRISQLTAESTSAPARSYEGLVTPDQWRPGQWARARAQAPVTTISPRPNESGVVRGFGGEPARTAVPARRTAPTDPDAISVPGNPPDAPRHLLRTDFYTYANGTGFEVRLVPIPEEYQKPGGPTHIAEALVRIRFRGTAGDLDAVNTRLNELLNGKRRATNTDGTPGAQLHFTVEDADAPGVTGRIHQEVTWLPTVDGEVPRSSRSRWAVDADPEILVHELLHMYGLLDEYPEPDAESDPGVFRTRRDQSRVDLSLANIMVGTETPYVDLRQHQIDQISDLIRPALERGNGGPTPYEPPVRIADLSRAARQRIGAPLHQDAPELTLSAEHAMEFLAAHHDHHVRGHSIEQVVDNLKRLWVERDDGKHPLTPEQTKTWLRQAWNHWRNSGALDTALAELANATGPQATATAGRPAPVPGGADRGDAPDTSTEYGSDEDMDDASEESYEGDSDDDMDDGAPQAASNFVNQRRADATLRDWQDNPNTHAHTVFTDPPHPTGTDVRAQRAPGSSQHPAPAPDGEVIAGLDGLTAQQAAGILFAYYRHHVNGVSLDTLFLGDLAAESRFHEITAYWRETGALQKILPKLEAQGQAPPPGGWESIVNPVRRAVPLPAWAADRFGSSPGQTRDLSVTTDGGTVLSAQITRRDLMPGHVSNPRFEWNRITHDGQDLTEVVVRLERDWPPAGTDPATIAEAERALVTSLESEINNGRLVTHKDGSAQRMPYTLRNGSELRLKVEIVDLRPSTDMHTLHGRIRWDASPAKGTAAPPDHRTAGPEVLAWFGLTESTASQALRAEIRAHQAAAPIHEAERDALQAQFHAQYGTTPPLHDLDWTASQQLRQEAAHLRDEAGRLREDAVVRQTHGDRAGALARLHEAEAKVAEAQAKLAEAQTRHPVPPQPDTTANTGAGSRDADARRAEAAAMRAEAASLRAVARSLDAYALTLRAHDPVQRDTVQHVLPPRVTAASLSRISRITAESTSIPAPVHKGLADYAAWKDGRGRAPVTRIGSSLDVSGVATVPNEVRVTSVPARRTDPYNPAGVPAPGDPPGTAERFLPAHLQVYVLQDTNLDVSRVPIPPEKRTPGGPTHVAHAIVRVKFHRDGVDPAAVAQRMSAYQKTLNRVLNERYRLSNPDGSLGDQLHVTVLDVDQPGVRGPAHYQVVLAPTVGGVMPRSHRSLWALDAEPMVWVHETLHMLGLPDEYLEAAFEPSPSALRSGESLNRVDRSAVNIMAATNSFAGLRKHQLDWLSDFLRPALNRGPGGPTPYQPPVRVADLPPVRIARIGVPLRQDAPLLVASPQQAVEFLAAYHDHHVRGHSIEQVSGHVPRIGEWTPSGTFRFLTPEEQQDRLREVWNHWRASGALDAALKELRSATNPQTITLSEPPASSGQPAPGAPAQAYAPTNEEADRDGGSTAAAPAAQPADGLAPADDPLVAGIDGLSPDRADELLHVYYRHHVDGQSLDTLLLGDRNAERQFHEVTAYWRETGALLEGLRNLEAQGYTPPSEGWESIVDPARHTVRLAEALANRFGSRPGQSREFSVTTDGGTELPARITQREVLVGVDMDPRFEWRRTTETVQETTDIVVRETAKDGQETTEVRQETREVTRTTVEVTVRLLRGAAPTGVDPDTVAQAERTLVADLESEVNGGRLVPDGQGGTRRVPYTLRDGSEVRLKVEVVDPADLPDKFSFHGHLGWDAPSPAGAGPRPDHTAAGPEVLSWFGLTESSQSQAARAEQSALRTEGREQWAETAARRAESLANLSGPPKPSDPKWSSYQRLRNEAENLRTDAQNLRTQARALRSESDGHRADAWYKDTQVQTMRSEERNLRAQADDLDGQGSGAQAQTLREEADALRASAPFLEAEAQDLHTLADNLVEQARAKQEEARSRQAEAEAKLAEAQADHEQALANLGVTPPPAKPAAPPSAESRVLRAEAEVMRATAAAMRAESRSLDAESQAMRPADQPAYQPRVTAASLSRISWITAESTSTPARVHEDLVTPDQWTDNQRKLAYAQAPVTAIGVTGDSSGVRRNHGDEALRTAIAGSRTDASDYRAISVPGYPRDDAPADTRDVPEYLLPTVFARYGHETALDVRRVPIPAEHRQPGGPTHIAELILRVTFHGDGIDPALLAERTRAYQKRLNELLNGRYRTTNPDGTPGDQLHFTLQDADGPGVTGPPHHEVTWLPTAGGVIPRSSRNSWAVDAEPNVHVHEILHMFGLRDEYTESDAELAPGVFRSRPDQSRADLAATNIMARTDLPFVGLRQHHVDDISDLIRPALDRGTGWPTPYQ</sequence>
<feature type="region of interest" description="Disordered" evidence="1">
    <location>
        <begin position="2188"/>
        <end position="2229"/>
    </location>
</feature>
<dbReference type="OrthoDB" id="3414477at2"/>
<keyword evidence="4" id="KW-1185">Reference proteome</keyword>
<feature type="region of interest" description="Disordered" evidence="1">
    <location>
        <begin position="2114"/>
        <end position="2170"/>
    </location>
</feature>
<feature type="non-terminal residue" evidence="3">
    <location>
        <position position="3991"/>
    </location>
</feature>
<feature type="region of interest" description="Disordered" evidence="1">
    <location>
        <begin position="1537"/>
        <end position="1579"/>
    </location>
</feature>
<feature type="compositionally biased region" description="Acidic residues" evidence="1">
    <location>
        <begin position="1266"/>
        <end position="1286"/>
    </location>
</feature>
<feature type="region of interest" description="Disordered" evidence="1">
    <location>
        <begin position="1"/>
        <end position="80"/>
    </location>
</feature>
<dbReference type="GO" id="GO:0005576">
    <property type="term" value="C:extracellular region"/>
    <property type="evidence" value="ECO:0007669"/>
    <property type="project" value="InterPro"/>
</dbReference>
<feature type="region of interest" description="Disordered" evidence="1">
    <location>
        <begin position="3583"/>
        <end position="3604"/>
    </location>
</feature>
<feature type="region of interest" description="Disordered" evidence="1">
    <location>
        <begin position="3083"/>
        <end position="3143"/>
    </location>
</feature>
<evidence type="ECO:0000259" key="2">
    <source>
        <dbReference type="Pfam" id="PF03496"/>
    </source>
</evidence>
<evidence type="ECO:0000256" key="1">
    <source>
        <dbReference type="SAM" id="MobiDB-lite"/>
    </source>
</evidence>
<organism evidence="3 4">
    <name type="scientific">Marinitenerispora sediminis</name>
    <dbReference type="NCBI Taxonomy" id="1931232"/>
    <lineage>
        <taxon>Bacteria</taxon>
        <taxon>Bacillati</taxon>
        <taxon>Actinomycetota</taxon>
        <taxon>Actinomycetes</taxon>
        <taxon>Streptosporangiales</taxon>
        <taxon>Nocardiopsidaceae</taxon>
        <taxon>Marinitenerispora</taxon>
    </lineage>
</organism>
<dbReference type="RefSeq" id="WP_147280518.1">
    <property type="nucleotide sequence ID" value="NZ_QEIN01000234.1"/>
</dbReference>
<feature type="region of interest" description="Disordered" evidence="1">
    <location>
        <begin position="432"/>
        <end position="531"/>
    </location>
</feature>
<evidence type="ECO:0000313" key="4">
    <source>
        <dbReference type="Proteomes" id="UP000253318"/>
    </source>
</evidence>
<protein>
    <recommendedName>
        <fullName evidence="2">ADP ribosyltransferase domain-containing protein</fullName>
    </recommendedName>
</protein>
<feature type="region of interest" description="Disordered" evidence="1">
    <location>
        <begin position="3501"/>
        <end position="3525"/>
    </location>
</feature>
<feature type="region of interest" description="Disordered" evidence="1">
    <location>
        <begin position="3432"/>
        <end position="3477"/>
    </location>
</feature>
<feature type="compositionally biased region" description="Low complexity" evidence="1">
    <location>
        <begin position="3432"/>
        <end position="3442"/>
    </location>
</feature>
<feature type="compositionally biased region" description="Low complexity" evidence="1">
    <location>
        <begin position="1771"/>
        <end position="1784"/>
    </location>
</feature>
<evidence type="ECO:0000313" key="3">
    <source>
        <dbReference type="EMBL" id="RCV51986.1"/>
    </source>
</evidence>
<feature type="compositionally biased region" description="Acidic residues" evidence="1">
    <location>
        <begin position="2143"/>
        <end position="2166"/>
    </location>
</feature>
<dbReference type="PROSITE" id="PS51996">
    <property type="entry name" value="TR_MART"/>
    <property type="match status" value="1"/>
</dbReference>
<feature type="region of interest" description="Disordered" evidence="1">
    <location>
        <begin position="334"/>
        <end position="372"/>
    </location>
</feature>
<dbReference type="SUPFAM" id="SSF56399">
    <property type="entry name" value="ADP-ribosylation"/>
    <property type="match status" value="1"/>
</dbReference>
<dbReference type="PANTHER" id="PTHR34491:SF74">
    <property type="entry name" value="DUF4456 DOMAIN-CONTAINING PROTEIN"/>
    <property type="match status" value="1"/>
</dbReference>
<dbReference type="Proteomes" id="UP000253318">
    <property type="component" value="Unassembled WGS sequence"/>
</dbReference>
<name>A0A368T3I6_9ACTN</name>
<feature type="region of interest" description="Disordered" evidence="1">
    <location>
        <begin position="1631"/>
        <end position="1663"/>
    </location>
</feature>
<gene>
    <name evidence="3" type="ORF">DEF24_22550</name>
</gene>
<reference evidence="3 4" key="1">
    <citation type="submission" date="2018-04" db="EMBL/GenBank/DDBJ databases">
        <title>Novel actinobacteria from marine sediment.</title>
        <authorList>
            <person name="Ng Z.Y."/>
            <person name="Tan G.Y.A."/>
        </authorList>
    </citation>
    <scope>NUCLEOTIDE SEQUENCE [LARGE SCALE GENOMIC DNA]</scope>
    <source>
        <strain evidence="3 4">TPS81</strain>
    </source>
</reference>
<comment type="caution">
    <text evidence="3">The sequence shown here is derived from an EMBL/GenBank/DDBJ whole genome shotgun (WGS) entry which is preliminary data.</text>
</comment>
<feature type="compositionally biased region" description="Low complexity" evidence="1">
    <location>
        <begin position="3120"/>
        <end position="3140"/>
    </location>
</feature>
<feature type="compositionally biased region" description="Basic and acidic residues" evidence="1">
    <location>
        <begin position="1"/>
        <end position="25"/>
    </location>
</feature>
<feature type="compositionally biased region" description="Basic and acidic residues" evidence="1">
    <location>
        <begin position="3445"/>
        <end position="3460"/>
    </location>
</feature>